<keyword evidence="2" id="KW-0472">Membrane</keyword>
<organism evidence="3 4">
    <name type="scientific">Cryobacterium tagatosivorans</name>
    <dbReference type="NCBI Taxonomy" id="1259199"/>
    <lineage>
        <taxon>Bacteria</taxon>
        <taxon>Bacillati</taxon>
        <taxon>Actinomycetota</taxon>
        <taxon>Actinomycetes</taxon>
        <taxon>Micrococcales</taxon>
        <taxon>Microbacteriaceae</taxon>
        <taxon>Cryobacterium</taxon>
    </lineage>
</organism>
<dbReference type="RefSeq" id="WP_134492795.1">
    <property type="nucleotide sequence ID" value="NZ_SOEZ01000076.1"/>
</dbReference>
<keyword evidence="2" id="KW-1133">Transmembrane helix</keyword>
<evidence type="ECO:0000313" key="3">
    <source>
        <dbReference type="EMBL" id="TFB47001.1"/>
    </source>
</evidence>
<evidence type="ECO:0000256" key="1">
    <source>
        <dbReference type="SAM" id="MobiDB-lite"/>
    </source>
</evidence>
<dbReference type="OrthoDB" id="10019366at2"/>
<keyword evidence="2" id="KW-0812">Transmembrane</keyword>
<sequence length="198" mass="19527">MTAPVRGAGRGRPRAGTWVLGGASLYLALAGLVTGGLPGLLLVVGVIGLATASHALLTGRRTWALIPSRTVAAGCLAACLVLTSFGAALSNPVNEPDLAAGSASNATARIAGSAADTDGDVAGDSAADSAADSAGATEAPAAPPAEITMAQARVTPPIIAERKVIGTSTDTFAMTLLEALPVKNTCRMALPSTCRIPD</sequence>
<dbReference type="AlphaFoldDB" id="A0A4R8UCV1"/>
<protein>
    <submittedName>
        <fullName evidence="3">Uncharacterized protein</fullName>
    </submittedName>
</protein>
<keyword evidence="4" id="KW-1185">Reference proteome</keyword>
<accession>A0A4R8UCV1</accession>
<dbReference type="EMBL" id="SOEZ01000076">
    <property type="protein sequence ID" value="TFB47001.1"/>
    <property type="molecule type" value="Genomic_DNA"/>
</dbReference>
<comment type="caution">
    <text evidence="3">The sequence shown here is derived from an EMBL/GenBank/DDBJ whole genome shotgun (WGS) entry which is preliminary data.</text>
</comment>
<proteinExistence type="predicted"/>
<gene>
    <name evidence="3" type="ORF">E3O23_16165</name>
</gene>
<evidence type="ECO:0000313" key="4">
    <source>
        <dbReference type="Proteomes" id="UP000297866"/>
    </source>
</evidence>
<name>A0A4R8UCV1_9MICO</name>
<dbReference type="Proteomes" id="UP000297866">
    <property type="component" value="Unassembled WGS sequence"/>
</dbReference>
<feature type="transmembrane region" description="Helical" evidence="2">
    <location>
        <begin position="70"/>
        <end position="89"/>
    </location>
</feature>
<reference evidence="3 4" key="1">
    <citation type="submission" date="2019-03" db="EMBL/GenBank/DDBJ databases">
        <title>Genomics of glacier-inhabiting Cryobacterium strains.</title>
        <authorList>
            <person name="Liu Q."/>
            <person name="Xin Y.-H."/>
        </authorList>
    </citation>
    <scope>NUCLEOTIDE SEQUENCE [LARGE SCALE GENOMIC DNA]</scope>
    <source>
        <strain evidence="3 4">Sr47</strain>
    </source>
</reference>
<evidence type="ECO:0000256" key="2">
    <source>
        <dbReference type="SAM" id="Phobius"/>
    </source>
</evidence>
<feature type="region of interest" description="Disordered" evidence="1">
    <location>
        <begin position="117"/>
        <end position="145"/>
    </location>
</feature>